<dbReference type="EMBL" id="BK015829">
    <property type="protein sequence ID" value="DAE27155.1"/>
    <property type="molecule type" value="Genomic_DNA"/>
</dbReference>
<proteinExistence type="predicted"/>
<sequence>MKCAALIDYANAAFWKVSVLTPFILNPCSRNQ</sequence>
<organism evidence="1">
    <name type="scientific">virus sp. ctnRj46</name>
    <dbReference type="NCBI Taxonomy" id="2826814"/>
    <lineage>
        <taxon>Viruses</taxon>
    </lineage>
</organism>
<protein>
    <submittedName>
        <fullName evidence="1">Uncharacterized protein</fullName>
    </submittedName>
</protein>
<evidence type="ECO:0000313" key="1">
    <source>
        <dbReference type="EMBL" id="DAE27155.1"/>
    </source>
</evidence>
<name>A0A8S5R7M3_9VIRU</name>
<accession>A0A8S5R7M3</accession>
<reference evidence="1" key="1">
    <citation type="journal article" date="2021" name="Proc. Natl. Acad. Sci. U.S.A.">
        <title>A Catalog of Tens of Thousands of Viruses from Human Metagenomes Reveals Hidden Associations with Chronic Diseases.</title>
        <authorList>
            <person name="Tisza M.J."/>
            <person name="Buck C.B."/>
        </authorList>
    </citation>
    <scope>NUCLEOTIDE SEQUENCE</scope>
    <source>
        <strain evidence="1">CtnRj46</strain>
    </source>
</reference>